<evidence type="ECO:0000313" key="4">
    <source>
        <dbReference type="Proteomes" id="UP001161017"/>
    </source>
</evidence>
<dbReference type="Pfam" id="PF06985">
    <property type="entry name" value="HET"/>
    <property type="match status" value="1"/>
</dbReference>
<dbReference type="EMBL" id="JAPUFD010000023">
    <property type="protein sequence ID" value="MDI1493200.1"/>
    <property type="molecule type" value="Genomic_DNA"/>
</dbReference>
<dbReference type="AlphaFoldDB" id="A0AA43U0U8"/>
<gene>
    <name evidence="3" type="ORF">OHK93_004988</name>
</gene>
<keyword evidence="4" id="KW-1185">Reference proteome</keyword>
<sequence length="1013" mass="114331">MILDTDKTFDALHESDRTVTEQFLEIGQHQIPQDFSRRRPHKLRFIAAQDEVEEDDITEADELEEVGEIEEIPPTSDDDWPEATAPKDGRFPHKHLCSCQRMPRFLEAGSKRFNITSRQDDELSGCNHYLAVSYCWEQGLMPRAEYLVCTSDNKGTRANKASTTTLTRAIRFAAEHEIRLIWIDQECMEQDDREEKELGIQSMDMVYQEATHTLILLNVRIATQGQMDGLCKALEGAEYTSQEEFEDAVDVVESIAADRWFTRAWCFQEVAAAGELAWILIGYDQNLKVESSYTSIPGEFAVQVQDLRGAATWVETWPDTQAESSSEGGILDVATRHRATACFDRIMGMCPIAYHFFSKDPEFRFGPNASEALHFLGERQNRRIPDRLAILANICNYTKRLNTERLVQSENARGRDYSYSICIAVLAIINGDTSLLKVSARHGIKEAGIETEQKPPECSPSIASWMAVGSAKLKDLPVIEEYSGVQIRLQSPRISSEGLVLPGHLWKVDCDCKVEMHDVRSKYRPEWNRYVRSCGDDIGRVGSGALLRRIFWSVLLSFCAKGMHSVANCLWDCVRPETISSSTFEDKLVAPEKQHEVLELPVPSNFGDVIDERTGDFCLHLPPLIQSEKDVDHLLGTGNIDPNGSVLWIAQQVMERDQIFALGIVARFMAPRGNWTFEIGSFMVLLAEQQETDYRLMQRCLLECLTAAPVAGLQSYLRSFSILTDTQGPEYISPYGCKRAPLRNMRLHQTIGLHDLLKDSRASVHQIKTNIGGKRSEILKLCTLLWTMTTWILFTCILGFATIYEKMTWIGISSVTSLTFCSIAMRLLEFCCLEVPTHYSSNPNIHDAIIVLGRRNSCFVLEGRRADIARWTGLGLQTKHSIRHQSAQVSVRVISLALILFIFATVPNGSTADQMVFICVNLLGQLNNLVGRLLNSHRYVTRLTNVREEWMRTRTDVYGFLLRRFGNGAWVDKVGLLPGTPVWEHWRGSVVESKLNPKGLYDGSQISVTATAG</sequence>
<dbReference type="PANTHER" id="PTHR24148">
    <property type="entry name" value="ANKYRIN REPEAT DOMAIN-CONTAINING PROTEIN 39 HOMOLOG-RELATED"/>
    <property type="match status" value="1"/>
</dbReference>
<keyword evidence="1" id="KW-0472">Membrane</keyword>
<feature type="transmembrane region" description="Helical" evidence="1">
    <location>
        <begin position="889"/>
        <end position="909"/>
    </location>
</feature>
<protein>
    <recommendedName>
        <fullName evidence="2">Heterokaryon incompatibility domain-containing protein</fullName>
    </recommendedName>
</protein>
<reference evidence="3" key="1">
    <citation type="journal article" date="2023" name="Genome Biol. Evol.">
        <title>First Whole Genome Sequence and Flow Cytometry Genome Size Data for the Lichen-Forming Fungus Ramalina farinacea (Ascomycota).</title>
        <authorList>
            <person name="Llewellyn T."/>
            <person name="Mian S."/>
            <person name="Hill R."/>
            <person name="Leitch I.J."/>
            <person name="Gaya E."/>
        </authorList>
    </citation>
    <scope>NUCLEOTIDE SEQUENCE</scope>
    <source>
        <strain evidence="3">LIQ254RAFAR</strain>
    </source>
</reference>
<proteinExistence type="predicted"/>
<accession>A0AA43U0U8</accession>
<dbReference type="PANTHER" id="PTHR24148:SF64">
    <property type="entry name" value="HETEROKARYON INCOMPATIBILITY DOMAIN-CONTAINING PROTEIN"/>
    <property type="match status" value="1"/>
</dbReference>
<name>A0AA43U0U8_9LECA</name>
<feature type="transmembrane region" description="Helical" evidence="1">
    <location>
        <begin position="784"/>
        <end position="804"/>
    </location>
</feature>
<keyword evidence="1" id="KW-0812">Transmembrane</keyword>
<dbReference type="InterPro" id="IPR010730">
    <property type="entry name" value="HET"/>
</dbReference>
<organism evidence="3 4">
    <name type="scientific">Ramalina farinacea</name>
    <dbReference type="NCBI Taxonomy" id="258253"/>
    <lineage>
        <taxon>Eukaryota</taxon>
        <taxon>Fungi</taxon>
        <taxon>Dikarya</taxon>
        <taxon>Ascomycota</taxon>
        <taxon>Pezizomycotina</taxon>
        <taxon>Lecanoromycetes</taxon>
        <taxon>OSLEUM clade</taxon>
        <taxon>Lecanoromycetidae</taxon>
        <taxon>Lecanorales</taxon>
        <taxon>Lecanorineae</taxon>
        <taxon>Ramalinaceae</taxon>
        <taxon>Ramalina</taxon>
    </lineage>
</organism>
<evidence type="ECO:0000313" key="3">
    <source>
        <dbReference type="EMBL" id="MDI1493200.1"/>
    </source>
</evidence>
<evidence type="ECO:0000259" key="2">
    <source>
        <dbReference type="Pfam" id="PF06985"/>
    </source>
</evidence>
<dbReference type="InterPro" id="IPR052895">
    <property type="entry name" value="HetReg/Transcr_Mod"/>
</dbReference>
<feature type="domain" description="Heterokaryon incompatibility" evidence="2">
    <location>
        <begin position="129"/>
        <end position="269"/>
    </location>
</feature>
<keyword evidence="1" id="KW-1133">Transmembrane helix</keyword>
<evidence type="ECO:0000256" key="1">
    <source>
        <dbReference type="SAM" id="Phobius"/>
    </source>
</evidence>
<dbReference type="Proteomes" id="UP001161017">
    <property type="component" value="Unassembled WGS sequence"/>
</dbReference>
<comment type="caution">
    <text evidence="3">The sequence shown here is derived from an EMBL/GenBank/DDBJ whole genome shotgun (WGS) entry which is preliminary data.</text>
</comment>